<evidence type="ECO:0000313" key="2">
    <source>
        <dbReference type="Proteomes" id="UP001190466"/>
    </source>
</evidence>
<dbReference type="InterPro" id="IPR010985">
    <property type="entry name" value="Ribbon_hlx_hlx"/>
</dbReference>
<dbReference type="RefSeq" id="WP_316516126.1">
    <property type="nucleotide sequence ID" value="NZ_OY726395.1"/>
</dbReference>
<keyword evidence="2" id="KW-1185">Reference proteome</keyword>
<accession>A0ABM9MCJ5</accession>
<dbReference type="EMBL" id="OY726395">
    <property type="protein sequence ID" value="CAJ1581927.1"/>
    <property type="molecule type" value="Genomic_DNA"/>
</dbReference>
<gene>
    <name evidence="1" type="ORF">MU0050_001804</name>
</gene>
<organism evidence="1 2">
    <name type="scientific">[Mycobacterium] wendilense</name>
    <dbReference type="NCBI Taxonomy" id="3064284"/>
    <lineage>
        <taxon>Bacteria</taxon>
        <taxon>Bacillati</taxon>
        <taxon>Actinomycetota</taxon>
        <taxon>Actinomycetes</taxon>
        <taxon>Mycobacteriales</taxon>
        <taxon>Mycobacteriaceae</taxon>
        <taxon>Mycolicibacter</taxon>
    </lineage>
</organism>
<sequence>MRTTIDLPEDLHQQAQAIARDTRRTLSETVADLVRRGLSAGGPTTGFSTDTRTGLPVVGVGRVVTSEDVRSLEDEE</sequence>
<proteinExistence type="predicted"/>
<name>A0ABM9MCJ5_9MYCO</name>
<evidence type="ECO:0000313" key="1">
    <source>
        <dbReference type="EMBL" id="CAJ1581927.1"/>
    </source>
</evidence>
<dbReference type="SUPFAM" id="SSF47598">
    <property type="entry name" value="Ribbon-helix-helix"/>
    <property type="match status" value="1"/>
</dbReference>
<reference evidence="1 2" key="1">
    <citation type="submission" date="2023-08" db="EMBL/GenBank/DDBJ databases">
        <authorList>
            <person name="Folkvardsen B D."/>
            <person name="Norman A."/>
        </authorList>
    </citation>
    <scope>NUCLEOTIDE SEQUENCE [LARGE SCALE GENOMIC DNA]</scope>
    <source>
        <strain evidence="1 2">Mu0050</strain>
    </source>
</reference>
<dbReference type="Proteomes" id="UP001190466">
    <property type="component" value="Chromosome"/>
</dbReference>
<protein>
    <submittedName>
        <fullName evidence="1">Antitoxin</fullName>
    </submittedName>
</protein>